<dbReference type="Proteomes" id="UP000326453">
    <property type="component" value="Plasmid pPAN1"/>
</dbReference>
<dbReference type="InterPro" id="IPR007627">
    <property type="entry name" value="RNA_pol_sigma70_r2"/>
</dbReference>
<evidence type="ECO:0000259" key="1">
    <source>
        <dbReference type="Pfam" id="PF04542"/>
    </source>
</evidence>
<dbReference type="EMBL" id="CP044424">
    <property type="protein sequence ID" value="QFG36103.1"/>
    <property type="molecule type" value="Genomic_DNA"/>
</dbReference>
<dbReference type="KEGG" id="ppan:ESD82_07630"/>
<geneLocation type="plasmid" evidence="3">
    <name>ppan1</name>
</geneLocation>
<dbReference type="InterPro" id="IPR013325">
    <property type="entry name" value="RNA_pol_sigma_r2"/>
</dbReference>
<dbReference type="AlphaFoldDB" id="A0AAE6TT40"/>
<accession>A0AAE6TT40</accession>
<organism evidence="2 3">
    <name type="scientific">Paracoccus pantotrophus</name>
    <name type="common">Thiosphaera pantotropha</name>
    <dbReference type="NCBI Taxonomy" id="82367"/>
    <lineage>
        <taxon>Bacteria</taxon>
        <taxon>Pseudomonadati</taxon>
        <taxon>Pseudomonadota</taxon>
        <taxon>Alphaproteobacteria</taxon>
        <taxon>Rhodobacterales</taxon>
        <taxon>Paracoccaceae</taxon>
        <taxon>Paracoccus</taxon>
    </lineage>
</organism>
<dbReference type="Pfam" id="PF04542">
    <property type="entry name" value="Sigma70_r2"/>
    <property type="match status" value="1"/>
</dbReference>
<dbReference type="SUPFAM" id="SSF88946">
    <property type="entry name" value="Sigma2 domain of RNA polymerase sigma factors"/>
    <property type="match status" value="1"/>
</dbReference>
<sequence>MQSDVAFPQRLRDRPGIVAFRTACKRFLIDLVGNCAPASSLVCSRIPNFRMTDSVHLACLYMKDRPGLRRFLTRMTGSLGMADDLIQDAFSRVLEKEGGMAGVRDPRAYLRRSARTLRSTR</sequence>
<evidence type="ECO:0000313" key="3">
    <source>
        <dbReference type="Proteomes" id="UP000326453"/>
    </source>
</evidence>
<keyword evidence="2" id="KW-0614">Plasmid</keyword>
<reference evidence="2 3" key="1">
    <citation type="submission" date="2019-01" db="EMBL/GenBank/DDBJ databases">
        <title>Complete Genome Sequence and Annotation of the Paracoccus pantotrophus type strain DSM 2944.</title>
        <authorList>
            <person name="Bockwoldt J.A."/>
            <person name="Zimmermann M."/>
            <person name="Tiso T."/>
            <person name="Blank L.M."/>
        </authorList>
    </citation>
    <scope>NUCLEOTIDE SEQUENCE [LARGE SCALE GENOMIC DNA]</scope>
    <source>
        <strain evidence="2 3">DSM 2944</strain>
        <plasmid evidence="3">ppan1</plasmid>
    </source>
</reference>
<gene>
    <name evidence="2" type="ORF">ESD82_07630</name>
</gene>
<dbReference type="GO" id="GO:0003700">
    <property type="term" value="F:DNA-binding transcription factor activity"/>
    <property type="evidence" value="ECO:0007669"/>
    <property type="project" value="InterPro"/>
</dbReference>
<name>A0AAE6TT40_PARPN</name>
<proteinExistence type="predicted"/>
<protein>
    <recommendedName>
        <fullName evidence="1">RNA polymerase sigma-70 region 2 domain-containing protein</fullName>
    </recommendedName>
</protein>
<dbReference type="GO" id="GO:0006352">
    <property type="term" value="P:DNA-templated transcription initiation"/>
    <property type="evidence" value="ECO:0007669"/>
    <property type="project" value="InterPro"/>
</dbReference>
<dbReference type="Gene3D" id="1.10.1740.10">
    <property type="match status" value="1"/>
</dbReference>
<feature type="domain" description="RNA polymerase sigma-70 region 2" evidence="1">
    <location>
        <begin position="60"/>
        <end position="115"/>
    </location>
</feature>
<evidence type="ECO:0000313" key="2">
    <source>
        <dbReference type="EMBL" id="QFG36103.1"/>
    </source>
</evidence>